<evidence type="ECO:0000256" key="2">
    <source>
        <dbReference type="ARBA" id="ARBA00006577"/>
    </source>
</evidence>
<reference evidence="8 9" key="1">
    <citation type="submission" date="2018-04" db="EMBL/GenBank/DDBJ databases">
        <title>Pedobacter chongqingensis sp. nov., isolated from a rottenly hemp rope.</title>
        <authorList>
            <person name="Cai Y."/>
        </authorList>
    </citation>
    <scope>NUCLEOTIDE SEQUENCE [LARGE SCALE GENOMIC DNA]</scope>
    <source>
        <strain evidence="8 9">FJ4-8</strain>
    </source>
</reference>
<dbReference type="PROSITE" id="PS50059">
    <property type="entry name" value="FKBP_PPIASE"/>
    <property type="match status" value="2"/>
</dbReference>
<evidence type="ECO:0000256" key="4">
    <source>
        <dbReference type="ARBA" id="ARBA00023235"/>
    </source>
</evidence>
<accession>A0A2U2PAL2</accession>
<comment type="catalytic activity">
    <reaction evidence="1 5 6">
        <text>[protein]-peptidylproline (omega=180) = [protein]-peptidylproline (omega=0)</text>
        <dbReference type="Rhea" id="RHEA:16237"/>
        <dbReference type="Rhea" id="RHEA-COMP:10747"/>
        <dbReference type="Rhea" id="RHEA-COMP:10748"/>
        <dbReference type="ChEBI" id="CHEBI:83833"/>
        <dbReference type="ChEBI" id="CHEBI:83834"/>
        <dbReference type="EC" id="5.2.1.8"/>
    </reaction>
</comment>
<dbReference type="PANTHER" id="PTHR43811:SF19">
    <property type="entry name" value="39 KDA FK506-BINDING NUCLEAR PROTEIN"/>
    <property type="match status" value="1"/>
</dbReference>
<dbReference type="PANTHER" id="PTHR43811">
    <property type="entry name" value="FKBP-TYPE PEPTIDYL-PROLYL CIS-TRANS ISOMERASE FKPA"/>
    <property type="match status" value="1"/>
</dbReference>
<dbReference type="InterPro" id="IPR046357">
    <property type="entry name" value="PPIase_dom_sf"/>
</dbReference>
<dbReference type="AlphaFoldDB" id="A0A2U2PAL2"/>
<evidence type="ECO:0000256" key="6">
    <source>
        <dbReference type="RuleBase" id="RU003915"/>
    </source>
</evidence>
<dbReference type="EC" id="5.2.1.8" evidence="6"/>
<dbReference type="SUPFAM" id="SSF54534">
    <property type="entry name" value="FKBP-like"/>
    <property type="match status" value="2"/>
</dbReference>
<gene>
    <name evidence="8" type="ORF">DDR33_22460</name>
</gene>
<evidence type="ECO:0000256" key="5">
    <source>
        <dbReference type="PROSITE-ProRule" id="PRU00277"/>
    </source>
</evidence>
<organism evidence="8 9">
    <name type="scientific">Pararcticibacter amylolyticus</name>
    <dbReference type="NCBI Taxonomy" id="2173175"/>
    <lineage>
        <taxon>Bacteria</taxon>
        <taxon>Pseudomonadati</taxon>
        <taxon>Bacteroidota</taxon>
        <taxon>Sphingobacteriia</taxon>
        <taxon>Sphingobacteriales</taxon>
        <taxon>Sphingobacteriaceae</taxon>
        <taxon>Pararcticibacter</taxon>
    </lineage>
</organism>
<proteinExistence type="inferred from homology"/>
<comment type="similarity">
    <text evidence="2 6">Belongs to the FKBP-type PPIase family.</text>
</comment>
<dbReference type="Gene3D" id="3.10.50.40">
    <property type="match status" value="2"/>
</dbReference>
<dbReference type="EMBL" id="QEAS01000025">
    <property type="protein sequence ID" value="PWG78441.1"/>
    <property type="molecule type" value="Genomic_DNA"/>
</dbReference>
<keyword evidence="4 5" id="KW-0413">Isomerase</keyword>
<dbReference type="PROSITE" id="PS51257">
    <property type="entry name" value="PROKAR_LIPOPROTEIN"/>
    <property type="match status" value="1"/>
</dbReference>
<dbReference type="InterPro" id="IPR001179">
    <property type="entry name" value="PPIase_FKBP_dom"/>
</dbReference>
<dbReference type="Proteomes" id="UP000245647">
    <property type="component" value="Unassembled WGS sequence"/>
</dbReference>
<evidence type="ECO:0000313" key="8">
    <source>
        <dbReference type="EMBL" id="PWG78441.1"/>
    </source>
</evidence>
<evidence type="ECO:0000259" key="7">
    <source>
        <dbReference type="PROSITE" id="PS50059"/>
    </source>
</evidence>
<comment type="caution">
    <text evidence="8">The sequence shown here is derived from an EMBL/GenBank/DDBJ whole genome shotgun (WGS) entry which is preliminary data.</text>
</comment>
<feature type="domain" description="PPIase FKBP-type" evidence="7">
    <location>
        <begin position="208"/>
        <end position="291"/>
    </location>
</feature>
<keyword evidence="9" id="KW-1185">Reference proteome</keyword>
<dbReference type="GO" id="GO:0003755">
    <property type="term" value="F:peptidyl-prolyl cis-trans isomerase activity"/>
    <property type="evidence" value="ECO:0007669"/>
    <property type="project" value="UniProtKB-UniRule"/>
</dbReference>
<evidence type="ECO:0000256" key="1">
    <source>
        <dbReference type="ARBA" id="ARBA00000971"/>
    </source>
</evidence>
<dbReference type="Pfam" id="PF00254">
    <property type="entry name" value="FKBP_C"/>
    <property type="match status" value="2"/>
</dbReference>
<sequence length="292" mass="32436">MRTMTYKVYFFVLLLAAVITGCEKSYESIETEDEKNIQAYIQKNGLNVTQYDTTGIYYQITSTPPEQADSLDYTKQLPIIYTVRSLDGAYSSQDTVLNRYGNYFGYFSPAGIRDIVKRALKKQGGEIRIIVPSRKAYGRSGNKTLGIPGNASLDYTIKVLESKKLPQYEDGMIRKYLEREGLTGFTRTESGLFYKILEQGTGSSITIDSTVTTDYTGKLLNGQVFDSRTSSVFSLTDPGLRQGWKEALPLLKEGGSIRMVFPSPLGYGITGYSGIPAFSPLDFEVKVTAVSN</sequence>
<evidence type="ECO:0000313" key="9">
    <source>
        <dbReference type="Proteomes" id="UP000245647"/>
    </source>
</evidence>
<evidence type="ECO:0000256" key="3">
    <source>
        <dbReference type="ARBA" id="ARBA00023110"/>
    </source>
</evidence>
<feature type="domain" description="PPIase FKBP-type" evidence="7">
    <location>
        <begin position="66"/>
        <end position="163"/>
    </location>
</feature>
<keyword evidence="3 5" id="KW-0697">Rotamase</keyword>
<protein>
    <recommendedName>
        <fullName evidence="6">Peptidyl-prolyl cis-trans isomerase</fullName>
        <ecNumber evidence="6">5.2.1.8</ecNumber>
    </recommendedName>
</protein>
<name>A0A2U2PAL2_9SPHI</name>
<dbReference type="RefSeq" id="WP_109418043.1">
    <property type="nucleotide sequence ID" value="NZ_QEAS01000025.1"/>
</dbReference>
<dbReference type="OrthoDB" id="669809at2"/>